<dbReference type="RefSeq" id="WP_154614263.1">
    <property type="nucleotide sequence ID" value="NZ_CP053660.1"/>
</dbReference>
<protein>
    <submittedName>
        <fullName evidence="1">Uncharacterized protein</fullName>
    </submittedName>
</protein>
<gene>
    <name evidence="1" type="ORF">GGQ22_05020</name>
</gene>
<name>A0A6I3J223_9ACTN</name>
<reference evidence="1 2" key="1">
    <citation type="submission" date="2019-10" db="EMBL/GenBank/DDBJ databases">
        <title>Nocardioides novel species isolated from the excrement of Marmot.</title>
        <authorList>
            <person name="Zhang G."/>
        </authorList>
    </citation>
    <scope>NUCLEOTIDE SEQUENCE [LARGE SCALE GENOMIC DNA]</scope>
    <source>
        <strain evidence="2">zg-579</strain>
    </source>
</reference>
<comment type="caution">
    <text evidence="1">The sequence shown here is derived from an EMBL/GenBank/DDBJ whole genome shotgun (WGS) entry which is preliminary data.</text>
</comment>
<evidence type="ECO:0000313" key="1">
    <source>
        <dbReference type="EMBL" id="MTB94436.1"/>
    </source>
</evidence>
<accession>A0A6I3J223</accession>
<keyword evidence="2" id="KW-1185">Reference proteome</keyword>
<dbReference type="AlphaFoldDB" id="A0A6I3J223"/>
<organism evidence="1 2">
    <name type="scientific">Nocardioides marmotae</name>
    <dbReference type="NCBI Taxonomy" id="2663857"/>
    <lineage>
        <taxon>Bacteria</taxon>
        <taxon>Bacillati</taxon>
        <taxon>Actinomycetota</taxon>
        <taxon>Actinomycetes</taxon>
        <taxon>Propionibacteriales</taxon>
        <taxon>Nocardioidaceae</taxon>
        <taxon>Nocardioides</taxon>
    </lineage>
</organism>
<dbReference type="EMBL" id="WLCI01000005">
    <property type="protein sequence ID" value="MTB94436.1"/>
    <property type="molecule type" value="Genomic_DNA"/>
</dbReference>
<proteinExistence type="predicted"/>
<evidence type="ECO:0000313" key="2">
    <source>
        <dbReference type="Proteomes" id="UP000433406"/>
    </source>
</evidence>
<sequence length="400" mass="45000">MTHPDPSDELLVKLNGEAVPISRTGFDLLFDNSHRRAYADIRHAREDGYIHWAALVHHARAADIPWTLFFAPVQNIRAQVKRKTALLLKGTSKQAFSMNSRHEVQLADVELIVKDLLRKQERLKRLDSGLGRNKVVGCLGKPAMTKRSVVEDASILRAALGFTLAELHAYGKKERAFAYLIERFEAQQVFVSRNQPGYMLQRVPQGIKFSGLTVKDNKIPYLFLASGDEGDFEPEGRKIFTMVLLAALIGYGTFSPVTFEDKTGDGDIKREYEVAGEVLMPRAELKRLSVPDLAAARAYADAYKVTPSAFVMRAWKLGLIDRETADAWLEELARAWREREKKSLAGQATPINAIRRYCGHEYFSRMIIQLGLGRIDVGEFRRSVCLNHLSVSEVRDLAGA</sequence>
<dbReference type="Proteomes" id="UP000433406">
    <property type="component" value="Unassembled WGS sequence"/>
</dbReference>